<accession>A0ABS7NT94</accession>
<evidence type="ECO:0008006" key="5">
    <source>
        <dbReference type="Google" id="ProtNLM"/>
    </source>
</evidence>
<feature type="transmembrane region" description="Helical" evidence="1">
    <location>
        <begin position="55"/>
        <end position="76"/>
    </location>
</feature>
<feature type="signal peptide" evidence="2">
    <location>
        <begin position="1"/>
        <end position="24"/>
    </location>
</feature>
<feature type="transmembrane region" description="Helical" evidence="1">
    <location>
        <begin position="138"/>
        <end position="164"/>
    </location>
</feature>
<dbReference type="EMBL" id="JABUKG010000009">
    <property type="protein sequence ID" value="MBY6321236.1"/>
    <property type="molecule type" value="Genomic_DNA"/>
</dbReference>
<keyword evidence="1" id="KW-0472">Membrane</keyword>
<evidence type="ECO:0000256" key="2">
    <source>
        <dbReference type="SAM" id="SignalP"/>
    </source>
</evidence>
<keyword evidence="2" id="KW-0732">Signal</keyword>
<feature type="chain" id="PRO_5047488432" description="ABC-2 family transporter protein" evidence="2">
    <location>
        <begin position="25"/>
        <end position="243"/>
    </location>
</feature>
<keyword evidence="1" id="KW-0812">Transmembrane</keyword>
<feature type="transmembrane region" description="Helical" evidence="1">
    <location>
        <begin position="176"/>
        <end position="196"/>
    </location>
</feature>
<sequence>MLPALAAVALFSTLAVTFTFTTAAAPGGSRFTDPPTILADLANADALSQMVSRPVMVTGIVVLAASILHVTSQYSTGFIRVQFVRQPRRASWLVGQWLALASAAFIAALIGALTAVATTLICAWLWNVDTTQWGEGVWQAVYAIGNLALGMMAFSLVGSALGLVLRSSTAALSVGLVYALFESLIINVAPLGQGLLPASAFATVATAGSDGSPYTRALVATTVLCATVAVGTINLLKNRDVTE</sequence>
<feature type="transmembrane region" description="Helical" evidence="1">
    <location>
        <begin position="97"/>
        <end position="126"/>
    </location>
</feature>
<evidence type="ECO:0000313" key="3">
    <source>
        <dbReference type="EMBL" id="MBY6321236.1"/>
    </source>
</evidence>
<proteinExistence type="predicted"/>
<protein>
    <recommendedName>
        <fullName evidence="5">ABC-2 family transporter protein</fullName>
    </recommendedName>
</protein>
<keyword evidence="4" id="KW-1185">Reference proteome</keyword>
<gene>
    <name evidence="3" type="ORF">HQ605_10405</name>
</gene>
<name>A0ABS7NT94_9NOCA</name>
<evidence type="ECO:0000256" key="1">
    <source>
        <dbReference type="SAM" id="Phobius"/>
    </source>
</evidence>
<organism evidence="3 4">
    <name type="scientific">Rhodococcoides kroppenstedtii</name>
    <dbReference type="NCBI Taxonomy" id="293050"/>
    <lineage>
        <taxon>Bacteria</taxon>
        <taxon>Bacillati</taxon>
        <taxon>Actinomycetota</taxon>
        <taxon>Actinomycetes</taxon>
        <taxon>Mycobacteriales</taxon>
        <taxon>Nocardiaceae</taxon>
        <taxon>Rhodococcoides</taxon>
    </lineage>
</organism>
<evidence type="ECO:0000313" key="4">
    <source>
        <dbReference type="Proteomes" id="UP001520140"/>
    </source>
</evidence>
<dbReference type="Proteomes" id="UP001520140">
    <property type="component" value="Unassembled WGS sequence"/>
</dbReference>
<feature type="transmembrane region" description="Helical" evidence="1">
    <location>
        <begin position="216"/>
        <end position="236"/>
    </location>
</feature>
<keyword evidence="1" id="KW-1133">Transmembrane helix</keyword>
<comment type="caution">
    <text evidence="3">The sequence shown here is derived from an EMBL/GenBank/DDBJ whole genome shotgun (WGS) entry which is preliminary data.</text>
</comment>
<reference evidence="3 4" key="1">
    <citation type="submission" date="2020-06" db="EMBL/GenBank/DDBJ databases">
        <title>Taxonomy, biology and ecology of Rhodococcus bacteria occurring in California pistachio and other woody hosts as revealed by genome sequence analyses.</title>
        <authorList>
            <person name="Gai Y."/>
            <person name="Riely B."/>
        </authorList>
    </citation>
    <scope>NUCLEOTIDE SEQUENCE [LARGE SCALE GENOMIC DNA]</scope>
    <source>
        <strain evidence="3 4">BP-284</strain>
    </source>
</reference>
<dbReference type="RefSeq" id="WP_162269857.1">
    <property type="nucleotide sequence ID" value="NZ_JABUKF010000012.1"/>
</dbReference>